<dbReference type="HOGENOM" id="CLU_096548_3_1_10"/>
<comment type="subcellular location">
    <subcellularLocation>
        <location evidence="1">Membrane</location>
        <topology evidence="1">Multi-pass membrane protein</topology>
    </subcellularLocation>
</comment>
<evidence type="ECO:0000313" key="7">
    <source>
        <dbReference type="EMBL" id="AEE52714.1"/>
    </source>
</evidence>
<name>F4KZ27_HALH1</name>
<dbReference type="EMBL" id="CP002691">
    <property type="protein sequence ID" value="AEE52714.1"/>
    <property type="molecule type" value="Genomic_DNA"/>
</dbReference>
<keyword evidence="5 6" id="KW-0472">Membrane</keyword>
<keyword evidence="8" id="KW-1185">Reference proteome</keyword>
<dbReference type="OrthoDB" id="9802121at2"/>
<keyword evidence="4 6" id="KW-1133">Transmembrane helix</keyword>
<dbReference type="STRING" id="760192.Halhy_4884"/>
<dbReference type="Proteomes" id="UP000008461">
    <property type="component" value="Chromosome"/>
</dbReference>
<dbReference type="RefSeq" id="WP_013767251.1">
    <property type="nucleotide sequence ID" value="NC_015510.1"/>
</dbReference>
<evidence type="ECO:0000256" key="3">
    <source>
        <dbReference type="ARBA" id="ARBA00022692"/>
    </source>
</evidence>
<evidence type="ECO:0000313" key="8">
    <source>
        <dbReference type="Proteomes" id="UP000008461"/>
    </source>
</evidence>
<dbReference type="PANTHER" id="PTHR43461">
    <property type="entry name" value="TRANSMEMBRANE PROTEIN 256"/>
    <property type="match status" value="1"/>
</dbReference>
<organism evidence="7 8">
    <name type="scientific">Haliscomenobacter hydrossis (strain ATCC 27775 / DSM 1100 / LMG 10767 / O)</name>
    <dbReference type="NCBI Taxonomy" id="760192"/>
    <lineage>
        <taxon>Bacteria</taxon>
        <taxon>Pseudomonadati</taxon>
        <taxon>Bacteroidota</taxon>
        <taxon>Saprospiria</taxon>
        <taxon>Saprospirales</taxon>
        <taxon>Haliscomenobacteraceae</taxon>
        <taxon>Haliscomenobacter</taxon>
    </lineage>
</organism>
<proteinExistence type="inferred from homology"/>
<keyword evidence="3 6" id="KW-0812">Transmembrane</keyword>
<sequence length="138" mass="14897">MRNLFLRIGSLLGFLAVALGAFAAHGLRPHLSPKSFETFETAVRYQFYHALAILMVAILSHFGKKGALRLAGWAFTAGVALFSGSLYALSTRELHGVSVGWLGPITPLGGLCFLIGWGAVFYSSFFHYDRSVKGSGVD</sequence>
<dbReference type="KEGG" id="hhy:Halhy_4884"/>
<evidence type="ECO:0000256" key="2">
    <source>
        <dbReference type="ARBA" id="ARBA00009694"/>
    </source>
</evidence>
<evidence type="ECO:0000256" key="1">
    <source>
        <dbReference type="ARBA" id="ARBA00004141"/>
    </source>
</evidence>
<dbReference type="Pfam" id="PF04241">
    <property type="entry name" value="DUF423"/>
    <property type="match status" value="1"/>
</dbReference>
<dbReference type="InterPro" id="IPR006696">
    <property type="entry name" value="DUF423"/>
</dbReference>
<feature type="transmembrane region" description="Helical" evidence="6">
    <location>
        <begin position="47"/>
        <end position="63"/>
    </location>
</feature>
<evidence type="ECO:0000256" key="6">
    <source>
        <dbReference type="SAM" id="Phobius"/>
    </source>
</evidence>
<protein>
    <recommendedName>
        <fullName evidence="9">DUF423 domain-containing protein</fullName>
    </recommendedName>
</protein>
<gene>
    <name evidence="7" type="ordered locus">Halhy_4884</name>
</gene>
<dbReference type="eggNOG" id="COG2363">
    <property type="taxonomic scope" value="Bacteria"/>
</dbReference>
<dbReference type="GO" id="GO:0005886">
    <property type="term" value="C:plasma membrane"/>
    <property type="evidence" value="ECO:0007669"/>
    <property type="project" value="TreeGrafter"/>
</dbReference>
<accession>F4KZ27</accession>
<dbReference type="PANTHER" id="PTHR43461:SF1">
    <property type="entry name" value="TRANSMEMBRANE PROTEIN 256"/>
    <property type="match status" value="1"/>
</dbReference>
<feature type="transmembrane region" description="Helical" evidence="6">
    <location>
        <begin position="101"/>
        <end position="123"/>
    </location>
</feature>
<comment type="similarity">
    <text evidence="2">Belongs to the UPF0382 family.</text>
</comment>
<evidence type="ECO:0000256" key="4">
    <source>
        <dbReference type="ARBA" id="ARBA00022989"/>
    </source>
</evidence>
<dbReference type="AlphaFoldDB" id="F4KZ27"/>
<feature type="transmembrane region" description="Helical" evidence="6">
    <location>
        <begin position="70"/>
        <end position="89"/>
    </location>
</feature>
<evidence type="ECO:0008006" key="9">
    <source>
        <dbReference type="Google" id="ProtNLM"/>
    </source>
</evidence>
<reference key="2">
    <citation type="submission" date="2011-04" db="EMBL/GenBank/DDBJ databases">
        <title>Complete sequence of chromosome of Haliscomenobacter hydrossis DSM 1100.</title>
        <authorList>
            <consortium name="US DOE Joint Genome Institute (JGI-PGF)"/>
            <person name="Lucas S."/>
            <person name="Han J."/>
            <person name="Lapidus A."/>
            <person name="Bruce D."/>
            <person name="Goodwin L."/>
            <person name="Pitluck S."/>
            <person name="Peters L."/>
            <person name="Kyrpides N."/>
            <person name="Mavromatis K."/>
            <person name="Ivanova N."/>
            <person name="Ovchinnikova G."/>
            <person name="Pagani I."/>
            <person name="Daligault H."/>
            <person name="Detter J.C."/>
            <person name="Han C."/>
            <person name="Land M."/>
            <person name="Hauser L."/>
            <person name="Markowitz V."/>
            <person name="Cheng J.-F."/>
            <person name="Hugenholtz P."/>
            <person name="Woyke T."/>
            <person name="Wu D."/>
            <person name="Verbarg S."/>
            <person name="Frueling A."/>
            <person name="Brambilla E."/>
            <person name="Klenk H.-P."/>
            <person name="Eisen J.A."/>
        </authorList>
    </citation>
    <scope>NUCLEOTIDE SEQUENCE</scope>
    <source>
        <strain>DSM 1100</strain>
    </source>
</reference>
<evidence type="ECO:0000256" key="5">
    <source>
        <dbReference type="ARBA" id="ARBA00023136"/>
    </source>
</evidence>
<reference evidence="7 8" key="1">
    <citation type="journal article" date="2011" name="Stand. Genomic Sci.">
        <title>Complete genome sequence of Haliscomenobacter hydrossis type strain (O).</title>
        <authorList>
            <consortium name="US DOE Joint Genome Institute (JGI-PGF)"/>
            <person name="Daligault H."/>
            <person name="Lapidus A."/>
            <person name="Zeytun A."/>
            <person name="Nolan M."/>
            <person name="Lucas S."/>
            <person name="Del Rio T.G."/>
            <person name="Tice H."/>
            <person name="Cheng J.F."/>
            <person name="Tapia R."/>
            <person name="Han C."/>
            <person name="Goodwin L."/>
            <person name="Pitluck S."/>
            <person name="Liolios K."/>
            <person name="Pagani I."/>
            <person name="Ivanova N."/>
            <person name="Huntemann M."/>
            <person name="Mavromatis K."/>
            <person name="Mikhailova N."/>
            <person name="Pati A."/>
            <person name="Chen A."/>
            <person name="Palaniappan K."/>
            <person name="Land M."/>
            <person name="Hauser L."/>
            <person name="Brambilla E.M."/>
            <person name="Rohde M."/>
            <person name="Verbarg S."/>
            <person name="Goker M."/>
            <person name="Bristow J."/>
            <person name="Eisen J.A."/>
            <person name="Markowitz V."/>
            <person name="Hugenholtz P."/>
            <person name="Kyrpides N.C."/>
            <person name="Klenk H.P."/>
            <person name="Woyke T."/>
        </authorList>
    </citation>
    <scope>NUCLEOTIDE SEQUENCE [LARGE SCALE GENOMIC DNA]</scope>
    <source>
        <strain evidence="8">ATCC 27775 / DSM 1100 / LMG 10767 / O</strain>
    </source>
</reference>